<dbReference type="InterPro" id="IPR023404">
    <property type="entry name" value="rSAM_horseshoe"/>
</dbReference>
<keyword evidence="3" id="KW-0949">S-adenosyl-L-methionine</keyword>
<name>D6XSG0_BACIE</name>
<keyword evidence="4" id="KW-0479">Metal-binding</keyword>
<evidence type="ECO:0000256" key="6">
    <source>
        <dbReference type="ARBA" id="ARBA00023014"/>
    </source>
</evidence>
<dbReference type="EMBL" id="CP001791">
    <property type="protein sequence ID" value="ADH98746.1"/>
    <property type="molecule type" value="Genomic_DNA"/>
</dbReference>
<dbReference type="STRING" id="439292.Bsel_1234"/>
<dbReference type="InterPro" id="IPR039661">
    <property type="entry name" value="ELP3"/>
</dbReference>
<dbReference type="Pfam" id="PF04055">
    <property type="entry name" value="Radical_SAM"/>
    <property type="match status" value="1"/>
</dbReference>
<dbReference type="Pfam" id="PF16199">
    <property type="entry name" value="Radical_SAM_C"/>
    <property type="match status" value="1"/>
</dbReference>
<dbReference type="SFLD" id="SFLDG01086">
    <property type="entry name" value="elongater_protein-like"/>
    <property type="match status" value="1"/>
</dbReference>
<dbReference type="SUPFAM" id="SSF102114">
    <property type="entry name" value="Radical SAM enzymes"/>
    <property type="match status" value="1"/>
</dbReference>
<comment type="cofactor">
    <cofactor evidence="1">
        <name>[4Fe-4S] cluster</name>
        <dbReference type="ChEBI" id="CHEBI:49883"/>
    </cofactor>
</comment>
<dbReference type="GO" id="GO:0003824">
    <property type="term" value="F:catalytic activity"/>
    <property type="evidence" value="ECO:0007669"/>
    <property type="project" value="InterPro"/>
</dbReference>
<dbReference type="RefSeq" id="WP_013172170.1">
    <property type="nucleotide sequence ID" value="NC_014219.1"/>
</dbReference>
<accession>D6XSG0</accession>
<evidence type="ECO:0000256" key="3">
    <source>
        <dbReference type="ARBA" id="ARBA00022691"/>
    </source>
</evidence>
<dbReference type="NCBIfam" id="TIGR01212">
    <property type="entry name" value="TIGR01212 family radical SAM protein"/>
    <property type="match status" value="1"/>
</dbReference>
<sequence>MRDKVPAHFGDKRYYSWNNYLRNEFGGKVIKVPIDGGFDCPNRDGTIATGGCTFCSKRGSGDYAGDRRETVLDQFHDVKNRLSYKWPEARYMAYFQAYTNTYAPVNELRAMFEPVLKEEGVVGIAIGTRPDCLPDDVVDYLADLNKRTFLWVELGLQSAHDVTGERINRAHDFQTYKEGVHKLRSQGIRVCAHIINGLPGETREMMIETAEAAANLGVEGIKIHLLHVLKQTAMAKELERGEFELLDRETYTEIVLRQLERLPEEMVIHRLTGDGPRDLLIGPEWSLKKWEVLNGIDHGLKNGDTWQGKYAAQYASSGGGRS</sequence>
<dbReference type="PANTHER" id="PTHR11135:SF1">
    <property type="entry name" value="PROTEIN YHCC"/>
    <property type="match status" value="1"/>
</dbReference>
<evidence type="ECO:0000256" key="2">
    <source>
        <dbReference type="ARBA" id="ARBA00022485"/>
    </source>
</evidence>
<evidence type="ECO:0000256" key="4">
    <source>
        <dbReference type="ARBA" id="ARBA00022723"/>
    </source>
</evidence>
<dbReference type="SMART" id="SM00729">
    <property type="entry name" value="Elp3"/>
    <property type="match status" value="1"/>
</dbReference>
<keyword evidence="2" id="KW-0004">4Fe-4S</keyword>
<dbReference type="InterPro" id="IPR032432">
    <property type="entry name" value="Radical_SAM_C"/>
</dbReference>
<dbReference type="PROSITE" id="PS51918">
    <property type="entry name" value="RADICAL_SAM"/>
    <property type="match status" value="1"/>
</dbReference>
<dbReference type="AlphaFoldDB" id="D6XSG0"/>
<keyword evidence="9" id="KW-1185">Reference proteome</keyword>
<protein>
    <recommendedName>
        <fullName evidence="7">Radical SAM core domain-containing protein</fullName>
    </recommendedName>
</protein>
<gene>
    <name evidence="8" type="ordered locus">Bsel_1234</name>
</gene>
<dbReference type="SFLD" id="SFLDS00029">
    <property type="entry name" value="Radical_SAM"/>
    <property type="match status" value="1"/>
</dbReference>
<dbReference type="OrthoDB" id="9801689at2"/>
<dbReference type="SFLD" id="SFLDG01091">
    <property type="entry name" value="uncharacterized_CHP01210-like"/>
    <property type="match status" value="1"/>
</dbReference>
<dbReference type="eggNOG" id="COG1242">
    <property type="taxonomic scope" value="Bacteria"/>
</dbReference>
<proteinExistence type="predicted"/>
<evidence type="ECO:0000256" key="5">
    <source>
        <dbReference type="ARBA" id="ARBA00023004"/>
    </source>
</evidence>
<dbReference type="PANTHER" id="PTHR11135">
    <property type="entry name" value="HISTONE ACETYLTRANSFERASE-RELATED"/>
    <property type="match status" value="1"/>
</dbReference>
<dbReference type="Proteomes" id="UP000000271">
    <property type="component" value="Chromosome"/>
</dbReference>
<dbReference type="InterPro" id="IPR005911">
    <property type="entry name" value="YhcC-like"/>
</dbReference>
<dbReference type="HOGENOM" id="CLU_060920_0_0_9"/>
<dbReference type="GO" id="GO:0051539">
    <property type="term" value="F:4 iron, 4 sulfur cluster binding"/>
    <property type="evidence" value="ECO:0007669"/>
    <property type="project" value="UniProtKB-KW"/>
</dbReference>
<dbReference type="KEGG" id="bse:Bsel_1234"/>
<dbReference type="InterPro" id="IPR058240">
    <property type="entry name" value="rSAM_sf"/>
</dbReference>
<dbReference type="InterPro" id="IPR007197">
    <property type="entry name" value="rSAM"/>
</dbReference>
<keyword evidence="5" id="KW-0408">Iron</keyword>
<evidence type="ECO:0000313" key="9">
    <source>
        <dbReference type="Proteomes" id="UP000000271"/>
    </source>
</evidence>
<dbReference type="CDD" id="cd00945">
    <property type="entry name" value="Aldolase_Class_I"/>
    <property type="match status" value="1"/>
</dbReference>
<organism evidence="8 9">
    <name type="scientific">Bacillus selenitireducens (strain ATCC 700615 / DSM 15326 / MLS10)</name>
    <dbReference type="NCBI Taxonomy" id="439292"/>
    <lineage>
        <taxon>Bacteria</taxon>
        <taxon>Bacillati</taxon>
        <taxon>Bacillota</taxon>
        <taxon>Bacilli</taxon>
        <taxon>Bacillales</taxon>
        <taxon>Bacillaceae</taxon>
        <taxon>Salisediminibacterium</taxon>
    </lineage>
</organism>
<keyword evidence="6" id="KW-0411">Iron-sulfur</keyword>
<dbReference type="Gene3D" id="3.80.30.20">
    <property type="entry name" value="tm_1862 like domain"/>
    <property type="match status" value="1"/>
</dbReference>
<feature type="domain" description="Radical SAM core" evidence="7">
    <location>
        <begin position="24"/>
        <end position="264"/>
    </location>
</feature>
<evidence type="ECO:0000259" key="7">
    <source>
        <dbReference type="PROSITE" id="PS51918"/>
    </source>
</evidence>
<dbReference type="InterPro" id="IPR006638">
    <property type="entry name" value="Elp3/MiaA/NifB-like_rSAM"/>
</dbReference>
<evidence type="ECO:0000256" key="1">
    <source>
        <dbReference type="ARBA" id="ARBA00001966"/>
    </source>
</evidence>
<reference evidence="8" key="1">
    <citation type="submission" date="2009-10" db="EMBL/GenBank/DDBJ databases">
        <title>Complete sequence of Bacillus selenitireducens MLS10.</title>
        <authorList>
            <consortium name="US DOE Joint Genome Institute"/>
            <person name="Lucas S."/>
            <person name="Copeland A."/>
            <person name="Lapidus A."/>
            <person name="Glavina del Rio T."/>
            <person name="Dalin E."/>
            <person name="Tice H."/>
            <person name="Bruce D."/>
            <person name="Goodwin L."/>
            <person name="Pitluck S."/>
            <person name="Sims D."/>
            <person name="Brettin T."/>
            <person name="Detter J.C."/>
            <person name="Han C."/>
            <person name="Larimer F."/>
            <person name="Land M."/>
            <person name="Hauser L."/>
            <person name="Kyrpides N."/>
            <person name="Ovchinnikova G."/>
            <person name="Stolz J."/>
        </authorList>
    </citation>
    <scope>NUCLEOTIDE SEQUENCE [LARGE SCALE GENOMIC DNA]</scope>
    <source>
        <strain evidence="8">MLS10</strain>
    </source>
</reference>
<dbReference type="GO" id="GO:0046872">
    <property type="term" value="F:metal ion binding"/>
    <property type="evidence" value="ECO:0007669"/>
    <property type="project" value="UniProtKB-KW"/>
</dbReference>
<evidence type="ECO:0000313" key="8">
    <source>
        <dbReference type="EMBL" id="ADH98746.1"/>
    </source>
</evidence>